<evidence type="ECO:0000313" key="2">
    <source>
        <dbReference type="EMBL" id="MDR6512983.1"/>
    </source>
</evidence>
<feature type="region of interest" description="Disordered" evidence="1">
    <location>
        <begin position="98"/>
        <end position="138"/>
    </location>
</feature>
<organism evidence="2 3">
    <name type="scientific">Novosphingobium capsulatum</name>
    <dbReference type="NCBI Taxonomy" id="13688"/>
    <lineage>
        <taxon>Bacteria</taxon>
        <taxon>Pseudomonadati</taxon>
        <taxon>Pseudomonadota</taxon>
        <taxon>Alphaproteobacteria</taxon>
        <taxon>Sphingomonadales</taxon>
        <taxon>Sphingomonadaceae</taxon>
        <taxon>Novosphingobium</taxon>
    </lineage>
</organism>
<keyword evidence="3" id="KW-1185">Reference proteome</keyword>
<evidence type="ECO:0008006" key="4">
    <source>
        <dbReference type="Google" id="ProtNLM"/>
    </source>
</evidence>
<sequence length="138" mass="14841">MSEPADSTAIAAAAKVSLAGLTWTERTTYRALVEAAEAGLPCPSNIDIEMLCGYNSCSMGPVMVKRLERKGFIRVERFQRFRIVEIVATGARTARAANMRADLPHIPKGTHTGGRSLPTSAAPRPSDRKPYQAGKVLG</sequence>
<reference evidence="2 3" key="1">
    <citation type="submission" date="2023-07" db="EMBL/GenBank/DDBJ databases">
        <title>Sorghum-associated microbial communities from plants grown in Nebraska, USA.</title>
        <authorList>
            <person name="Schachtman D."/>
        </authorList>
    </citation>
    <scope>NUCLEOTIDE SEQUENCE [LARGE SCALE GENOMIC DNA]</scope>
    <source>
        <strain evidence="2 3">DS1027</strain>
    </source>
</reference>
<dbReference type="RefSeq" id="WP_309806367.1">
    <property type="nucleotide sequence ID" value="NZ_JAVDRD010000013.1"/>
</dbReference>
<name>A0ABU1MS41_9SPHN</name>
<proteinExistence type="predicted"/>
<dbReference type="EMBL" id="JAVDRD010000013">
    <property type="protein sequence ID" value="MDR6512983.1"/>
    <property type="molecule type" value="Genomic_DNA"/>
</dbReference>
<comment type="caution">
    <text evidence="2">The sequence shown here is derived from an EMBL/GenBank/DDBJ whole genome shotgun (WGS) entry which is preliminary data.</text>
</comment>
<protein>
    <recommendedName>
        <fullName evidence="4">Helix-turn-helix domain-containing protein</fullName>
    </recommendedName>
</protein>
<dbReference type="Proteomes" id="UP001184150">
    <property type="component" value="Unassembled WGS sequence"/>
</dbReference>
<gene>
    <name evidence="2" type="ORF">J2792_003871</name>
</gene>
<accession>A0ABU1MS41</accession>
<evidence type="ECO:0000313" key="3">
    <source>
        <dbReference type="Proteomes" id="UP001184150"/>
    </source>
</evidence>
<evidence type="ECO:0000256" key="1">
    <source>
        <dbReference type="SAM" id="MobiDB-lite"/>
    </source>
</evidence>